<dbReference type="EMBL" id="QSKC01000019">
    <property type="protein sequence ID" value="RHE30860.1"/>
    <property type="molecule type" value="Genomic_DNA"/>
</dbReference>
<feature type="domain" description="PTS EIIC type-2" evidence="16">
    <location>
        <begin position="301"/>
        <end position="642"/>
    </location>
</feature>
<dbReference type="NCBIfam" id="TIGR00848">
    <property type="entry name" value="fruA"/>
    <property type="match status" value="1"/>
</dbReference>
<accession>A0A414IR34</accession>
<evidence type="ECO:0000313" key="18">
    <source>
        <dbReference type="Proteomes" id="UP000285290"/>
    </source>
</evidence>
<dbReference type="FunFam" id="3.40.930.10:FF:000009">
    <property type="entry name" value="PTS system, fructose specific IIABC component"/>
    <property type="match status" value="1"/>
</dbReference>
<dbReference type="SUPFAM" id="SSF52794">
    <property type="entry name" value="PTS system IIB component-like"/>
    <property type="match status" value="1"/>
</dbReference>
<dbReference type="RefSeq" id="WP_117998001.1">
    <property type="nucleotide sequence ID" value="NZ_QRWI01000019.1"/>
</dbReference>
<evidence type="ECO:0000256" key="10">
    <source>
        <dbReference type="ARBA" id="ARBA00022989"/>
    </source>
</evidence>
<evidence type="ECO:0000259" key="15">
    <source>
        <dbReference type="PROSITE" id="PS51099"/>
    </source>
</evidence>
<feature type="transmembrane region" description="Helical" evidence="13">
    <location>
        <begin position="436"/>
        <end position="456"/>
    </location>
</feature>
<dbReference type="Pfam" id="PF00359">
    <property type="entry name" value="PTS_EIIA_2"/>
    <property type="match status" value="1"/>
</dbReference>
<dbReference type="InterPro" id="IPR003353">
    <property type="entry name" value="PTS_IIB_fruc"/>
</dbReference>
<keyword evidence="12" id="KW-0175">Coiled coil</keyword>
<sequence length="642" mass="66497">MTIRDLLAAESINLNGTPAGKTEALNQCIDLMAKSGKIADVEKYRKGVFAREEEGTTGIGMGIAIPHCKSDAVTKAGLAAMVVKDGVDFESLDGTPAKIIFLIAAPNTEDNVHLQVLSKLSVMLMDEQFTNSLINAGSVDEFLNIIDSAEKAKDEKEAAKEAKAKEPVEVKKDDVFIVAVTACPTGIAHTYMAAEAIEKKAKELGYQVKVETRGSGGAKNVLTDDEIAKAAGVIVACDTNVPTDRFDGKKVIECQVSDGINKAEELIKRIAAGDAPVFKASGKKESSHSSVGGKESVGHQIYKHLMNGVSHMLPFVVGGGILIAIAFLIDGFSVDLNSLPADQRANFGTITQAAALFKGIGGTAFGFMLPILAGFIAMSIADRPGLAVGFVGGSIAANGTSGFLGALVAGFVAGYIVLLLKKVFSKLPESLDGMKPVLLYPLLGIFLVGVIMQFVVEPPIGALNTAINNGLNGLNGASAVVLGILLGGMMSVDMGGPVNKAAYVFGTASIAAGNYNIMAAVMIGGMVPPIAIALATIFFKNKFTAEERKAGPTNFIMGLSFITEGAIPFAASDPLHVLPACVVGSAVAGGLSMAFGCTLMAPHGGIFVVPTIGNPLMYLVALVIGSFIACGLLGLLKKKVTE</sequence>
<dbReference type="CDD" id="cd00211">
    <property type="entry name" value="PTS_IIA_fru"/>
    <property type="match status" value="1"/>
</dbReference>
<organism evidence="17 18">
    <name type="scientific">Agathobacter rectalis</name>
    <dbReference type="NCBI Taxonomy" id="39491"/>
    <lineage>
        <taxon>Bacteria</taxon>
        <taxon>Bacillati</taxon>
        <taxon>Bacillota</taxon>
        <taxon>Clostridia</taxon>
        <taxon>Lachnospirales</taxon>
        <taxon>Lachnospiraceae</taxon>
        <taxon>Agathobacter</taxon>
    </lineage>
</organism>
<evidence type="ECO:0000256" key="6">
    <source>
        <dbReference type="ARBA" id="ARBA00022597"/>
    </source>
</evidence>
<dbReference type="PANTHER" id="PTHR30505:SF28">
    <property type="entry name" value="PTS SYSTEM 2-O-ALPHA-MANNOSYL-D-GLYCERATE-SPECIFIC EIIABC COMPONENT"/>
    <property type="match status" value="1"/>
</dbReference>
<dbReference type="NCBIfam" id="TIGR01427">
    <property type="entry name" value="PTS_IIC_fructo"/>
    <property type="match status" value="1"/>
</dbReference>
<evidence type="ECO:0000256" key="5">
    <source>
        <dbReference type="ARBA" id="ARBA00022553"/>
    </source>
</evidence>
<evidence type="ECO:0000256" key="3">
    <source>
        <dbReference type="ARBA" id="ARBA00022448"/>
    </source>
</evidence>
<dbReference type="PROSITE" id="PS51099">
    <property type="entry name" value="PTS_EIIB_TYPE_2"/>
    <property type="match status" value="1"/>
</dbReference>
<dbReference type="InterPro" id="IPR013011">
    <property type="entry name" value="PTS_EIIB_2"/>
</dbReference>
<evidence type="ECO:0000256" key="4">
    <source>
        <dbReference type="ARBA" id="ARBA00022475"/>
    </source>
</evidence>
<evidence type="ECO:0000256" key="7">
    <source>
        <dbReference type="ARBA" id="ARBA00022679"/>
    </source>
</evidence>
<dbReference type="GO" id="GO:0090563">
    <property type="term" value="F:protein-phosphocysteine-sugar phosphotransferase activity"/>
    <property type="evidence" value="ECO:0007669"/>
    <property type="project" value="TreeGrafter"/>
</dbReference>
<feature type="transmembrane region" description="Helical" evidence="13">
    <location>
        <begin position="401"/>
        <end position="424"/>
    </location>
</feature>
<proteinExistence type="predicted"/>
<evidence type="ECO:0000259" key="16">
    <source>
        <dbReference type="PROSITE" id="PS51104"/>
    </source>
</evidence>
<keyword evidence="8" id="KW-0598">Phosphotransferase system</keyword>
<dbReference type="PROSITE" id="PS51104">
    <property type="entry name" value="PTS_EIIC_TYPE_2"/>
    <property type="match status" value="1"/>
</dbReference>
<feature type="transmembrane region" description="Helical" evidence="13">
    <location>
        <begin position="551"/>
        <end position="570"/>
    </location>
</feature>
<evidence type="ECO:0000256" key="2">
    <source>
        <dbReference type="ARBA" id="ARBA00004496"/>
    </source>
</evidence>
<keyword evidence="3" id="KW-0813">Transport</keyword>
<feature type="domain" description="PTS EIIB type-2" evidence="15">
    <location>
        <begin position="177"/>
        <end position="272"/>
    </location>
</feature>
<reference evidence="17 18" key="1">
    <citation type="submission" date="2018-08" db="EMBL/GenBank/DDBJ databases">
        <title>A genome reference for cultivated species of the human gut microbiota.</title>
        <authorList>
            <person name="Zou Y."/>
            <person name="Xue W."/>
            <person name="Luo G."/>
        </authorList>
    </citation>
    <scope>NUCLEOTIDE SEQUENCE [LARGE SCALE GENOMIC DNA]</scope>
    <source>
        <strain evidence="17 18">AM29-10</strain>
    </source>
</reference>
<feature type="transmembrane region" description="Helical" evidence="13">
    <location>
        <begin position="616"/>
        <end position="636"/>
    </location>
</feature>
<dbReference type="InterPro" id="IPR050864">
    <property type="entry name" value="Bacterial_PTS_Sugar_Transport"/>
</dbReference>
<dbReference type="CDD" id="cd05569">
    <property type="entry name" value="PTS_IIB_fructose"/>
    <property type="match status" value="1"/>
</dbReference>
<comment type="subcellular location">
    <subcellularLocation>
        <location evidence="1">Cell inner membrane</location>
        <topology evidence="1">Multi-pass membrane protein</topology>
    </subcellularLocation>
    <subcellularLocation>
        <location evidence="2">Cytoplasm</location>
    </subcellularLocation>
</comment>
<name>A0A414IR34_9FIRM</name>
<dbReference type="Gene3D" id="3.40.50.2300">
    <property type="match status" value="1"/>
</dbReference>
<dbReference type="FunFam" id="3.40.50.2300:FF:000014">
    <property type="entry name" value="PTS system fructose-like transporter subunit IIB"/>
    <property type="match status" value="1"/>
</dbReference>
<dbReference type="SUPFAM" id="SSF55804">
    <property type="entry name" value="Phoshotransferase/anion transport protein"/>
    <property type="match status" value="1"/>
</dbReference>
<feature type="transmembrane region" description="Helical" evidence="13">
    <location>
        <begin position="312"/>
        <end position="334"/>
    </location>
</feature>
<dbReference type="InterPro" id="IPR013014">
    <property type="entry name" value="PTS_EIIC_2"/>
</dbReference>
<dbReference type="InterPro" id="IPR002178">
    <property type="entry name" value="PTS_EIIA_type-2_dom"/>
</dbReference>
<feature type="domain" description="PTS EIIA type-2" evidence="14">
    <location>
        <begin position="5"/>
        <end position="149"/>
    </location>
</feature>
<comment type="caution">
    <text evidence="17">The sequence shown here is derived from an EMBL/GenBank/DDBJ whole genome shotgun (WGS) entry which is preliminary data.</text>
</comment>
<keyword evidence="6" id="KW-0762">Sugar transport</keyword>
<keyword evidence="7" id="KW-0808">Transferase</keyword>
<dbReference type="Pfam" id="PF02378">
    <property type="entry name" value="PTS_EIIC"/>
    <property type="match status" value="1"/>
</dbReference>
<dbReference type="InterPro" id="IPR004715">
    <property type="entry name" value="PTS_IIA_fruc"/>
</dbReference>
<evidence type="ECO:0000256" key="11">
    <source>
        <dbReference type="ARBA" id="ARBA00023136"/>
    </source>
</evidence>
<protein>
    <submittedName>
        <fullName evidence="17">PTS fructose transporter subunit IIC</fullName>
    </submittedName>
</protein>
<dbReference type="GO" id="GO:0005886">
    <property type="term" value="C:plasma membrane"/>
    <property type="evidence" value="ECO:0007669"/>
    <property type="project" value="UniProtKB-SubCell"/>
</dbReference>
<feature type="transmembrane region" description="Helical" evidence="13">
    <location>
        <begin position="577"/>
        <end position="596"/>
    </location>
</feature>
<dbReference type="Pfam" id="PF02302">
    <property type="entry name" value="PTS_IIB"/>
    <property type="match status" value="1"/>
</dbReference>
<evidence type="ECO:0000313" key="17">
    <source>
        <dbReference type="EMBL" id="RHE30860.1"/>
    </source>
</evidence>
<evidence type="ECO:0000256" key="9">
    <source>
        <dbReference type="ARBA" id="ARBA00022692"/>
    </source>
</evidence>
<dbReference type="PANTHER" id="PTHR30505">
    <property type="entry name" value="FRUCTOSE-LIKE PERMEASE"/>
    <property type="match status" value="1"/>
</dbReference>
<evidence type="ECO:0000256" key="1">
    <source>
        <dbReference type="ARBA" id="ARBA00004429"/>
    </source>
</evidence>
<evidence type="ECO:0000259" key="14">
    <source>
        <dbReference type="PROSITE" id="PS51094"/>
    </source>
</evidence>
<dbReference type="InterPro" id="IPR003352">
    <property type="entry name" value="PTS_EIIC"/>
</dbReference>
<dbReference type="GO" id="GO:0022877">
    <property type="term" value="F:protein-N(PI)-phosphohistidine-fructose phosphotransferase system transporter activity"/>
    <property type="evidence" value="ECO:0007669"/>
    <property type="project" value="InterPro"/>
</dbReference>
<evidence type="ECO:0000256" key="8">
    <source>
        <dbReference type="ARBA" id="ARBA00022683"/>
    </source>
</evidence>
<dbReference type="GO" id="GO:0005737">
    <property type="term" value="C:cytoplasm"/>
    <property type="evidence" value="ECO:0007669"/>
    <property type="project" value="UniProtKB-SubCell"/>
</dbReference>
<dbReference type="Proteomes" id="UP000285290">
    <property type="component" value="Unassembled WGS sequence"/>
</dbReference>
<dbReference type="GO" id="GO:0005351">
    <property type="term" value="F:carbohydrate:proton symporter activity"/>
    <property type="evidence" value="ECO:0007669"/>
    <property type="project" value="InterPro"/>
</dbReference>
<dbReference type="InterPro" id="IPR016152">
    <property type="entry name" value="PTrfase/Anion_transptr"/>
</dbReference>
<dbReference type="NCBIfam" id="TIGR00829">
    <property type="entry name" value="FRU"/>
    <property type="match status" value="1"/>
</dbReference>
<feature type="transmembrane region" description="Helical" evidence="13">
    <location>
        <begin position="517"/>
        <end position="539"/>
    </location>
</feature>
<dbReference type="Gene3D" id="3.40.930.10">
    <property type="entry name" value="Mannitol-specific EII, Chain A"/>
    <property type="match status" value="1"/>
</dbReference>
<feature type="transmembrane region" description="Helical" evidence="13">
    <location>
        <begin position="355"/>
        <end position="381"/>
    </location>
</feature>
<dbReference type="GO" id="GO:0009401">
    <property type="term" value="P:phosphoenolpyruvate-dependent sugar phosphotransferase system"/>
    <property type="evidence" value="ECO:0007669"/>
    <property type="project" value="UniProtKB-KW"/>
</dbReference>
<gene>
    <name evidence="17" type="ORF">DW753_12415</name>
</gene>
<evidence type="ECO:0000256" key="12">
    <source>
        <dbReference type="SAM" id="Coils"/>
    </source>
</evidence>
<feature type="coiled-coil region" evidence="12">
    <location>
        <begin position="139"/>
        <end position="166"/>
    </location>
</feature>
<keyword evidence="10 13" id="KW-1133">Transmembrane helix</keyword>
<keyword evidence="9 13" id="KW-0812">Transmembrane</keyword>
<dbReference type="InterPro" id="IPR003501">
    <property type="entry name" value="PTS_EIIB_2/3"/>
</dbReference>
<dbReference type="AlphaFoldDB" id="A0A414IR34"/>
<dbReference type="PROSITE" id="PS51094">
    <property type="entry name" value="PTS_EIIA_TYPE_2"/>
    <property type="match status" value="1"/>
</dbReference>
<dbReference type="PROSITE" id="PS00372">
    <property type="entry name" value="PTS_EIIA_TYPE_2_HIS"/>
    <property type="match status" value="1"/>
</dbReference>
<dbReference type="InterPro" id="IPR006327">
    <property type="entry name" value="PTS_IIC_fruc"/>
</dbReference>
<feature type="transmembrane region" description="Helical" evidence="13">
    <location>
        <begin position="476"/>
        <end position="496"/>
    </location>
</feature>
<evidence type="ECO:0000256" key="13">
    <source>
        <dbReference type="SAM" id="Phobius"/>
    </source>
</evidence>
<dbReference type="InterPro" id="IPR036095">
    <property type="entry name" value="PTS_EIIB-like_sf"/>
</dbReference>
<keyword evidence="5" id="KW-0597">Phosphoprotein</keyword>
<keyword evidence="4" id="KW-1003">Cell membrane</keyword>
<keyword evidence="11 13" id="KW-0472">Membrane</keyword>